<name>M1P8C2_DESSD</name>
<feature type="transmembrane region" description="Helical" evidence="11">
    <location>
        <begin position="295"/>
        <end position="316"/>
    </location>
</feature>
<evidence type="ECO:0000256" key="11">
    <source>
        <dbReference type="SAM" id="Phobius"/>
    </source>
</evidence>
<feature type="transmembrane region" description="Helical" evidence="11">
    <location>
        <begin position="364"/>
        <end position="386"/>
    </location>
</feature>
<keyword evidence="3 11" id="KW-0812">Transmembrane</keyword>
<evidence type="ECO:0000256" key="3">
    <source>
        <dbReference type="ARBA" id="ARBA00022692"/>
    </source>
</evidence>
<keyword evidence="2" id="KW-0813">Transport</keyword>
<evidence type="ECO:0000259" key="12">
    <source>
        <dbReference type="PROSITE" id="PS51371"/>
    </source>
</evidence>
<accession>M1P8C2</accession>
<keyword evidence="5" id="KW-0406">Ion transport</keyword>
<feature type="transmembrane region" description="Helical" evidence="11">
    <location>
        <begin position="392"/>
        <end position="412"/>
    </location>
</feature>
<dbReference type="InterPro" id="IPR014743">
    <property type="entry name" value="Cl-channel_core"/>
</dbReference>
<evidence type="ECO:0000313" key="14">
    <source>
        <dbReference type="Proteomes" id="UP000011721"/>
    </source>
</evidence>
<dbReference type="InterPro" id="IPR046342">
    <property type="entry name" value="CBS_dom_sf"/>
</dbReference>
<evidence type="ECO:0000256" key="7">
    <source>
        <dbReference type="ARBA" id="ARBA00023173"/>
    </source>
</evidence>
<sequence length="588" mass="63557">MKHRKPALRTILFPLLLAVVIGGLAGLGAVFFRWLIEFGIDLFWPGSGGFISQYEQASVFWRFGIPVLAGLIIGPLLHFVAPEIRGPGVPEVMAALAQRDGIIRHRVTLAKSFATATLIASGCSVGREGPIVQIGSSIGSSLCQLFRLGPDNRKLAVACGAAAGIAATFQAPMAGTLFVVEILLFDLEVTSLSNIVIAAVTGTMVSRAFWYDGILFQAPQFVLGHPAELLIYLVLGLMAGLLSLLLMAMTFGLSRSLDRIHVPGWLSPALGGVVIGTLGLYYPQVLGVGYDTITGVLQGDFLFSTALVLLLAKLLATSSCIGSGMSGGIFAPSLFLGAMLGAMFGNFAHLIWPDTALLSSHFALVGMGAMVAGTTLAPITAILTIFELTYNYEIILPLMVACIPSIIVVRYLHGFSIYETKLLLKGIRIVRGHDANRLRTMKIRDYMSKDSTFLSQETSLTQLLDKILNSSFPHFMINDNTGNLIGILTLRDLRTFLNKPGPTDPSITAGDLMIRDIATVRENDNLEEAFHLFSNHHFSFLPVMSESNPHRAVGSLKKDDLLTAYNQHILKDHYHPPSALIGPIRDNK</sequence>
<feature type="domain" description="CBS" evidence="12">
    <location>
        <begin position="513"/>
        <end position="573"/>
    </location>
</feature>
<dbReference type="Pfam" id="PF00654">
    <property type="entry name" value="Voltage_CLC"/>
    <property type="match status" value="1"/>
</dbReference>
<dbReference type="Gene3D" id="1.10.3080.10">
    <property type="entry name" value="Clc chloride channel"/>
    <property type="match status" value="1"/>
</dbReference>
<dbReference type="CDD" id="cd00400">
    <property type="entry name" value="Voltage_gated_ClC"/>
    <property type="match status" value="1"/>
</dbReference>
<evidence type="ECO:0000313" key="13">
    <source>
        <dbReference type="EMBL" id="AGF79733.1"/>
    </source>
</evidence>
<keyword evidence="7" id="KW-0869">Chloride channel</keyword>
<keyword evidence="6 11" id="KW-0472">Membrane</keyword>
<dbReference type="PANTHER" id="PTHR43427">
    <property type="entry name" value="CHLORIDE CHANNEL PROTEIN CLC-E"/>
    <property type="match status" value="1"/>
</dbReference>
<evidence type="ECO:0000256" key="2">
    <source>
        <dbReference type="ARBA" id="ARBA00022448"/>
    </source>
</evidence>
<dbReference type="GO" id="GO:0005254">
    <property type="term" value="F:chloride channel activity"/>
    <property type="evidence" value="ECO:0007669"/>
    <property type="project" value="UniProtKB-KW"/>
</dbReference>
<evidence type="ECO:0000256" key="6">
    <source>
        <dbReference type="ARBA" id="ARBA00023136"/>
    </source>
</evidence>
<dbReference type="InterPro" id="IPR001807">
    <property type="entry name" value="ClC"/>
</dbReference>
<proteinExistence type="predicted"/>
<dbReference type="KEGG" id="dsf:UWK_03206"/>
<dbReference type="RefSeq" id="WP_015405417.1">
    <property type="nucleotide sequence ID" value="NC_020304.1"/>
</dbReference>
<organism evidence="13 14">
    <name type="scientific">Desulfocapsa sulfexigens (strain DSM 10523 / SB164P1)</name>
    <dbReference type="NCBI Taxonomy" id="1167006"/>
    <lineage>
        <taxon>Bacteria</taxon>
        <taxon>Pseudomonadati</taxon>
        <taxon>Thermodesulfobacteriota</taxon>
        <taxon>Desulfobulbia</taxon>
        <taxon>Desulfobulbales</taxon>
        <taxon>Desulfocapsaceae</taxon>
        <taxon>Desulfocapsa</taxon>
    </lineage>
</organism>
<evidence type="ECO:0000256" key="8">
    <source>
        <dbReference type="ARBA" id="ARBA00023214"/>
    </source>
</evidence>
<dbReference type="PATRIC" id="fig|1167006.5.peg.3459"/>
<keyword evidence="8" id="KW-0868">Chloride</keyword>
<feature type="transmembrane region" description="Helical" evidence="11">
    <location>
        <begin position="12"/>
        <end position="36"/>
    </location>
</feature>
<feature type="transmembrane region" description="Helical" evidence="11">
    <location>
        <begin position="192"/>
        <end position="210"/>
    </location>
</feature>
<dbReference type="GO" id="GO:0034707">
    <property type="term" value="C:chloride channel complex"/>
    <property type="evidence" value="ECO:0007669"/>
    <property type="project" value="UniProtKB-KW"/>
</dbReference>
<keyword evidence="9" id="KW-0407">Ion channel</keyword>
<reference evidence="14" key="1">
    <citation type="journal article" date="2013" name="Stand. Genomic Sci.">
        <title>Complete genome sequence of Desulfocapsa sulfexigens, a marine deltaproteobacterium specialized in disproportionating inorganic sulfur compounds.</title>
        <authorList>
            <person name="Finster K.W."/>
            <person name="Kjeldsen K.U."/>
            <person name="Kube M."/>
            <person name="Reinhardt R."/>
            <person name="Mussmann M."/>
            <person name="Amann R."/>
            <person name="Schreiber L."/>
        </authorList>
    </citation>
    <scope>NUCLEOTIDE SEQUENCE [LARGE SCALE GENOMIC DNA]</scope>
    <source>
        <strain evidence="14">DSM 10523 / SB164P1</strain>
    </source>
</reference>
<dbReference type="AlphaFoldDB" id="M1P8C2"/>
<keyword evidence="14" id="KW-1185">Reference proteome</keyword>
<dbReference type="STRING" id="1167006.UWK_03206"/>
<protein>
    <submittedName>
        <fullName evidence="13">Chloride channel protein EriC</fullName>
    </submittedName>
</protein>
<keyword evidence="10" id="KW-0129">CBS domain</keyword>
<dbReference type="PANTHER" id="PTHR43427:SF6">
    <property type="entry name" value="CHLORIDE CHANNEL PROTEIN CLC-E"/>
    <property type="match status" value="1"/>
</dbReference>
<dbReference type="Pfam" id="PF00571">
    <property type="entry name" value="CBS"/>
    <property type="match status" value="2"/>
</dbReference>
<feature type="transmembrane region" description="Helical" evidence="11">
    <location>
        <begin position="230"/>
        <end position="253"/>
    </location>
</feature>
<evidence type="ECO:0000256" key="1">
    <source>
        <dbReference type="ARBA" id="ARBA00004141"/>
    </source>
</evidence>
<dbReference type="eggNOG" id="COG0038">
    <property type="taxonomic scope" value="Bacteria"/>
</dbReference>
<feature type="transmembrane region" description="Helical" evidence="11">
    <location>
        <begin position="328"/>
        <end position="352"/>
    </location>
</feature>
<dbReference type="HOGENOM" id="CLU_015263_5_1_7"/>
<dbReference type="Proteomes" id="UP000011721">
    <property type="component" value="Chromosome"/>
</dbReference>
<feature type="transmembrane region" description="Helical" evidence="11">
    <location>
        <begin position="59"/>
        <end position="81"/>
    </location>
</feature>
<feature type="transmembrane region" description="Helical" evidence="11">
    <location>
        <begin position="265"/>
        <end position="283"/>
    </location>
</feature>
<dbReference type="SUPFAM" id="SSF81340">
    <property type="entry name" value="Clc chloride channel"/>
    <property type="match status" value="1"/>
</dbReference>
<dbReference type="SMART" id="SM00116">
    <property type="entry name" value="CBS"/>
    <property type="match status" value="2"/>
</dbReference>
<evidence type="ECO:0000256" key="10">
    <source>
        <dbReference type="PROSITE-ProRule" id="PRU00703"/>
    </source>
</evidence>
<comment type="subcellular location">
    <subcellularLocation>
        <location evidence="1">Membrane</location>
        <topology evidence="1">Multi-pass membrane protein</topology>
    </subcellularLocation>
</comment>
<dbReference type="eggNOG" id="COG0517">
    <property type="taxonomic scope" value="Bacteria"/>
</dbReference>
<feature type="transmembrane region" description="Helical" evidence="11">
    <location>
        <begin position="155"/>
        <end position="180"/>
    </location>
</feature>
<keyword evidence="4 11" id="KW-1133">Transmembrane helix</keyword>
<dbReference type="PROSITE" id="PS51371">
    <property type="entry name" value="CBS"/>
    <property type="match status" value="2"/>
</dbReference>
<dbReference type="OrthoDB" id="9767361at2"/>
<dbReference type="InterPro" id="IPR050368">
    <property type="entry name" value="ClC-type_chloride_channel"/>
</dbReference>
<gene>
    <name evidence="13" type="ordered locus">UWK_03206</name>
</gene>
<feature type="domain" description="CBS" evidence="12">
    <location>
        <begin position="447"/>
        <end position="503"/>
    </location>
</feature>
<dbReference type="InterPro" id="IPR000644">
    <property type="entry name" value="CBS_dom"/>
</dbReference>
<dbReference type="PRINTS" id="PR00762">
    <property type="entry name" value="CLCHANNEL"/>
</dbReference>
<dbReference type="EMBL" id="CP003985">
    <property type="protein sequence ID" value="AGF79733.1"/>
    <property type="molecule type" value="Genomic_DNA"/>
</dbReference>
<evidence type="ECO:0000256" key="9">
    <source>
        <dbReference type="ARBA" id="ARBA00023303"/>
    </source>
</evidence>
<dbReference type="SUPFAM" id="SSF54631">
    <property type="entry name" value="CBS-domain pair"/>
    <property type="match status" value="1"/>
</dbReference>
<evidence type="ECO:0000256" key="5">
    <source>
        <dbReference type="ARBA" id="ARBA00023065"/>
    </source>
</evidence>
<evidence type="ECO:0000256" key="4">
    <source>
        <dbReference type="ARBA" id="ARBA00022989"/>
    </source>
</evidence>
<dbReference type="Gene3D" id="3.10.580.10">
    <property type="entry name" value="CBS-domain"/>
    <property type="match status" value="1"/>
</dbReference>